<feature type="region of interest" description="Disordered" evidence="1">
    <location>
        <begin position="883"/>
        <end position="904"/>
    </location>
</feature>
<feature type="compositionally biased region" description="Polar residues" evidence="1">
    <location>
        <begin position="887"/>
        <end position="897"/>
    </location>
</feature>
<feature type="region of interest" description="Disordered" evidence="1">
    <location>
        <begin position="453"/>
        <end position="484"/>
    </location>
</feature>
<reference evidence="2" key="1">
    <citation type="journal article" date="2011" name="Genome Biol.">
        <title>The draft genome of the carcinogenic human liver fluke Clonorchis sinensis.</title>
        <authorList>
            <person name="Wang X."/>
            <person name="Chen W."/>
            <person name="Huang Y."/>
            <person name="Sun J."/>
            <person name="Men J."/>
            <person name="Liu H."/>
            <person name="Luo F."/>
            <person name="Guo L."/>
            <person name="Lv X."/>
            <person name="Deng C."/>
            <person name="Zhou C."/>
            <person name="Fan Y."/>
            <person name="Li X."/>
            <person name="Huang L."/>
            <person name="Hu Y."/>
            <person name="Liang C."/>
            <person name="Hu X."/>
            <person name="Xu J."/>
            <person name="Yu X."/>
        </authorList>
    </citation>
    <scope>NUCLEOTIDE SEQUENCE [LARGE SCALE GENOMIC DNA]</scope>
    <source>
        <strain evidence="2">Henan</strain>
    </source>
</reference>
<accession>G7YUD3</accession>
<gene>
    <name evidence="2" type="ORF">CLF_111108</name>
</gene>
<feature type="region of interest" description="Disordered" evidence="1">
    <location>
        <begin position="1"/>
        <end position="21"/>
    </location>
</feature>
<feature type="compositionally biased region" description="Polar residues" evidence="1">
    <location>
        <begin position="471"/>
        <end position="483"/>
    </location>
</feature>
<feature type="region of interest" description="Disordered" evidence="1">
    <location>
        <begin position="611"/>
        <end position="641"/>
    </location>
</feature>
<proteinExistence type="predicted"/>
<dbReference type="EMBL" id="DF144294">
    <property type="protein sequence ID" value="GAA56563.1"/>
    <property type="molecule type" value="Genomic_DNA"/>
</dbReference>
<name>G7YUD3_CLOSI</name>
<feature type="compositionally biased region" description="Polar residues" evidence="1">
    <location>
        <begin position="697"/>
        <end position="721"/>
    </location>
</feature>
<evidence type="ECO:0000313" key="2">
    <source>
        <dbReference type="EMBL" id="GAA56563.1"/>
    </source>
</evidence>
<feature type="compositionally biased region" description="Polar residues" evidence="1">
    <location>
        <begin position="611"/>
        <end position="634"/>
    </location>
</feature>
<reference key="2">
    <citation type="submission" date="2011-10" db="EMBL/GenBank/DDBJ databases">
        <title>The genome and transcriptome sequence of Clonorchis sinensis provide insights into the carcinogenic liver fluke.</title>
        <authorList>
            <person name="Wang X."/>
            <person name="Huang Y."/>
            <person name="Chen W."/>
            <person name="Liu H."/>
            <person name="Guo L."/>
            <person name="Chen Y."/>
            <person name="Luo F."/>
            <person name="Zhou W."/>
            <person name="Sun J."/>
            <person name="Mao Q."/>
            <person name="Liang P."/>
            <person name="Zhou C."/>
            <person name="Tian Y."/>
            <person name="Men J."/>
            <person name="Lv X."/>
            <person name="Huang L."/>
            <person name="Zhou J."/>
            <person name="Hu Y."/>
            <person name="Li R."/>
            <person name="Zhang F."/>
            <person name="Lei H."/>
            <person name="Li X."/>
            <person name="Hu X."/>
            <person name="Liang C."/>
            <person name="Xu J."/>
            <person name="Wu Z."/>
            <person name="Yu X."/>
        </authorList>
    </citation>
    <scope>NUCLEOTIDE SEQUENCE</scope>
    <source>
        <strain>Henan</strain>
    </source>
</reference>
<dbReference type="AlphaFoldDB" id="G7YUD3"/>
<sequence>MSSKFRRIVKDDSKTRHRSNANSNVHSNIFLIFRMKETNVRDEGSRANSTFSDVDSGTKIEAVAFVGSARAQPKIIIIIVSCENRVLAIPSEASVQPVSNRQPCIPCSPTKEPRPSTPAEGATARGTSDRDLPPMFQSLPTVFVDCESDSPTEIQHVKKAPFSRNLPVYASWSNFNRFQPWTDIVPSISDSLRSFQQHEESCLLADDPPPTGAHVGGSFTRVRALVYPAGSAAIVGIRILISPPTAPAHQARGKGQRKFLDWKPDQIDSNMVRQNAHAIKAVAIPLSKPRAVGAANRITASRETAAKTRKTSARAQTIPVESAPALQGTSTNSDVLTRRMRNASVSVSLRKKYSAILERVIKTLGCGNGRSTVSILQLNWDNNNAVNFSKFSVHDAIEEPRYRRPSVSARTSNCRKPAIAANQKMEPSPSCVNRHQATSRKPYSHDVEKCYVHGPPPETKPTLPGAVNGPVPSSSNSGAPTHSKSVEHALLQQLGQWRAARFGLRNRTDPHITSTASRSSAFSTANGLSAQFQSTVSVTVPEHVDFSAIHPGPPPPVVERSFMDDPKLFLSNHVLNDNVRKATKFATAKTSASMHGFIVPWFNEDHVSASLVQRPSTPTPAETGRRPSTSSEEYSTVPYHLGSSGREAVPVGFMDYRGVELASAACAGDEIPVKRRHGTNEVRFVVPDPHDVVRSGGTASQSHNGTQPHPLQSANRTNPTVTGHAIRVPDLASRAQQPNDALSTPVHTSSVDVPRSSVYKTNRRKQRDELARQNRIRMKEFDQRFGLRDLVIENYFRFANTYTILSCYRTILACATFKMREPLNMLSTLKSQKKIQTIWSTLNTESPLSPNSDGESSDDDAAARRRFRMERQRTGAVRTKAFGQEGNFVSNPEQPNGSSSLVNSSEYSSTTDCIDGTLQDASFRTRCSLMTHAWVLKRICLSCDKLVRGSSTGGSPLFSCDCNVASGASSNSRARCSSSPQLNWPVDLINCKWAPSVGSVSLTYLSDRNRWRDIPSSPGKIQLNHWCRLAKNTVGNPKSPKTWTVAVYMASYRQPTLSTGHRQFIIARIAIQHTNQFLQCKLHRRILDRDVVNVACCREGRTRKRIRPDVEPFRCLTAVPSQKKHGG</sequence>
<dbReference type="Proteomes" id="UP000008909">
    <property type="component" value="Unassembled WGS sequence"/>
</dbReference>
<protein>
    <submittedName>
        <fullName evidence="2">Uncharacterized protein</fullName>
    </submittedName>
</protein>
<feature type="region of interest" description="Disordered" evidence="1">
    <location>
        <begin position="104"/>
        <end position="131"/>
    </location>
</feature>
<evidence type="ECO:0000256" key="1">
    <source>
        <dbReference type="SAM" id="MobiDB-lite"/>
    </source>
</evidence>
<feature type="region of interest" description="Disordered" evidence="1">
    <location>
        <begin position="689"/>
        <end position="721"/>
    </location>
</feature>
<feature type="compositionally biased region" description="Polar residues" evidence="1">
    <location>
        <begin position="735"/>
        <end position="751"/>
    </location>
</feature>
<organism evidence="2 3">
    <name type="scientific">Clonorchis sinensis</name>
    <name type="common">Chinese liver fluke</name>
    <dbReference type="NCBI Taxonomy" id="79923"/>
    <lineage>
        <taxon>Eukaryota</taxon>
        <taxon>Metazoa</taxon>
        <taxon>Spiralia</taxon>
        <taxon>Lophotrochozoa</taxon>
        <taxon>Platyhelminthes</taxon>
        <taxon>Trematoda</taxon>
        <taxon>Digenea</taxon>
        <taxon>Opisthorchiida</taxon>
        <taxon>Opisthorchiata</taxon>
        <taxon>Opisthorchiidae</taxon>
        <taxon>Clonorchis</taxon>
    </lineage>
</organism>
<evidence type="ECO:0000313" key="3">
    <source>
        <dbReference type="Proteomes" id="UP000008909"/>
    </source>
</evidence>
<keyword evidence="3" id="KW-1185">Reference proteome</keyword>
<feature type="region of interest" description="Disordered" evidence="1">
    <location>
        <begin position="735"/>
        <end position="769"/>
    </location>
</feature>